<accession>A0AA36BB48</accession>
<reference evidence="2" key="1">
    <citation type="submission" date="2023-08" db="EMBL/GenBank/DDBJ databases">
        <authorList>
            <person name="Alioto T."/>
            <person name="Alioto T."/>
            <person name="Gomez Garrido J."/>
        </authorList>
    </citation>
    <scope>NUCLEOTIDE SEQUENCE</scope>
</reference>
<organism evidence="2 3">
    <name type="scientific">Octopus vulgaris</name>
    <name type="common">Common octopus</name>
    <dbReference type="NCBI Taxonomy" id="6645"/>
    <lineage>
        <taxon>Eukaryota</taxon>
        <taxon>Metazoa</taxon>
        <taxon>Spiralia</taxon>
        <taxon>Lophotrochozoa</taxon>
        <taxon>Mollusca</taxon>
        <taxon>Cephalopoda</taxon>
        <taxon>Coleoidea</taxon>
        <taxon>Octopodiformes</taxon>
        <taxon>Octopoda</taxon>
        <taxon>Incirrata</taxon>
        <taxon>Octopodidae</taxon>
        <taxon>Octopus</taxon>
    </lineage>
</organism>
<evidence type="ECO:0000313" key="2">
    <source>
        <dbReference type="EMBL" id="CAI9730914.1"/>
    </source>
</evidence>
<feature type="compositionally biased region" description="Basic and acidic residues" evidence="1">
    <location>
        <begin position="20"/>
        <end position="34"/>
    </location>
</feature>
<protein>
    <submittedName>
        <fullName evidence="2">Uncharacterized protein</fullName>
    </submittedName>
</protein>
<name>A0AA36BB48_OCTVU</name>
<proteinExistence type="predicted"/>
<feature type="region of interest" description="Disordered" evidence="1">
    <location>
        <begin position="20"/>
        <end position="39"/>
    </location>
</feature>
<keyword evidence="3" id="KW-1185">Reference proteome</keyword>
<evidence type="ECO:0000313" key="3">
    <source>
        <dbReference type="Proteomes" id="UP001162480"/>
    </source>
</evidence>
<evidence type="ECO:0000256" key="1">
    <source>
        <dbReference type="SAM" id="MobiDB-lite"/>
    </source>
</evidence>
<dbReference type="Proteomes" id="UP001162480">
    <property type="component" value="Chromosome 12"/>
</dbReference>
<gene>
    <name evidence="2" type="ORF">OCTVUL_1B005530</name>
</gene>
<sequence length="82" mass="9195">MKESHKTSYKSQIRIQLTLRDSDGHAMEHEESRGNGDTNSRQIAVAGIFNERIRFNSFNSSANDTFAVFAANTKIGITSFQL</sequence>
<dbReference type="AlphaFoldDB" id="A0AA36BB48"/>
<dbReference type="EMBL" id="OX597825">
    <property type="protein sequence ID" value="CAI9730914.1"/>
    <property type="molecule type" value="Genomic_DNA"/>
</dbReference>